<dbReference type="Proteomes" id="UP000309076">
    <property type="component" value="Unassembled WGS sequence"/>
</dbReference>
<evidence type="ECO:0000256" key="1">
    <source>
        <dbReference type="SAM" id="MobiDB-lite"/>
    </source>
</evidence>
<name>A0AB74IV79_AURPU</name>
<feature type="region of interest" description="Disordered" evidence="1">
    <location>
        <begin position="128"/>
        <end position="168"/>
    </location>
</feature>
<proteinExistence type="predicted"/>
<sequence length="875" mass="99385">MTGATNEVDHDRQAPSDDSLTTLSNSKIANNDLEHTNLDSRGVADETTDEHLIRDTVSGVEASHGERGSDQEPRKPINTVGNGHTQACAERMHRISYSFCFHCPKCEEIIEDAGYMSAAEEKAHLEDVKADIGGPPSTDARTGPTDDASSNRVDGGAEVRNDSKPMPPETGVFVEYRNVYVDLRDNDDFLYVQTSYEPIVSAGGDLDQSKAIFDVVAYCRSAIHIAAYDEARSGEGRLLSSPPPIFGQPKYTITIRSQTIIRALQEVVMYYPGFDLSQPAVEVSEPYAPIANHYNELRAYYEKHGRQGMDVANEETTRISEHLGRLLAYADERIMPPVLEEIERWERGLVTWNMLWALLRPGTDVSVLLPSSNQRSGVVNRHGAVVETVSYEEPVRDIDIFGKPVIKGERFAVKLWNLRFDGYKLGRCPYQVDIDRFDGEMELSRLSVLPMEHSTPLDDGTNLRQYLEMQGKRFVDVLKPSVFQHSGDVMDYPFHRLEGQVMVDAPVHLDECSVNRPVLIEGDGDFGRYDNIILGEVSNLDDHMYFLCPQVVYCYMFKFRSWKLVDVSNLHPPQFAHDMIDTLVMDPKRITLLKSLSKSFMRQDMEDESQHSEPWSADYVKGKGNSQIFLLHGRPGVGKTYTAECISEYARRPLMTLSTSDIGITAEEVDKNLQRHFTWAKSWGAILLIDEADIYLERRSISDLTRNGLVAGFLRALEYYEGILFLTTNRVGAFDDAFVSRIHVKLHYPALSDDDRLRIWTNFIKKLEAERGDKMRVMMETRKYIESNDIKRLNLNGREIRNIFQTAVGLAEFECHKDSEGKIKLQEEHIAQVADISGEFKQYLDDTLVGDEDKRAERGFLRKSETPSPEIRRRQ</sequence>
<feature type="region of interest" description="Disordered" evidence="1">
    <location>
        <begin position="1"/>
        <end position="81"/>
    </location>
</feature>
<dbReference type="Pfam" id="PF23232">
    <property type="entry name" value="AAA_lid_13"/>
    <property type="match status" value="1"/>
</dbReference>
<dbReference type="InterPro" id="IPR003959">
    <property type="entry name" value="ATPase_AAA_core"/>
</dbReference>
<dbReference type="AlphaFoldDB" id="A0AB74IV79"/>
<dbReference type="PANTHER" id="PTHR46411">
    <property type="entry name" value="FAMILY ATPASE, PUTATIVE-RELATED"/>
    <property type="match status" value="1"/>
</dbReference>
<reference evidence="3 4" key="1">
    <citation type="submission" date="2018-10" db="EMBL/GenBank/DDBJ databases">
        <title>Fifty Aureobasidium pullulans genomes reveal a recombining polyextremotolerant generalist.</title>
        <authorList>
            <person name="Gostincar C."/>
            <person name="Turk M."/>
            <person name="Zajc J."/>
            <person name="Gunde-Cimerman N."/>
        </authorList>
    </citation>
    <scope>NUCLEOTIDE SEQUENCE [LARGE SCALE GENOMIC DNA]</scope>
    <source>
        <strain evidence="3 4">EXF-10796</strain>
    </source>
</reference>
<evidence type="ECO:0000313" key="3">
    <source>
        <dbReference type="EMBL" id="THW40684.1"/>
    </source>
</evidence>
<feature type="compositionally biased region" description="Basic and acidic residues" evidence="1">
    <location>
        <begin position="63"/>
        <end position="75"/>
    </location>
</feature>
<dbReference type="Gene3D" id="3.40.50.300">
    <property type="entry name" value="P-loop containing nucleotide triphosphate hydrolases"/>
    <property type="match status" value="1"/>
</dbReference>
<dbReference type="SMART" id="SM00382">
    <property type="entry name" value="AAA"/>
    <property type="match status" value="1"/>
</dbReference>
<dbReference type="GO" id="GO:0005524">
    <property type="term" value="F:ATP binding"/>
    <property type="evidence" value="ECO:0007669"/>
    <property type="project" value="InterPro"/>
</dbReference>
<feature type="domain" description="AAA+ ATPase" evidence="2">
    <location>
        <begin position="625"/>
        <end position="752"/>
    </location>
</feature>
<dbReference type="InterPro" id="IPR003593">
    <property type="entry name" value="AAA+_ATPase"/>
</dbReference>
<gene>
    <name evidence="3" type="ORF">D6D21_06702</name>
</gene>
<comment type="caution">
    <text evidence="3">The sequence shown here is derived from an EMBL/GenBank/DDBJ whole genome shotgun (WGS) entry which is preliminary data.</text>
</comment>
<feature type="compositionally biased region" description="Polar residues" evidence="1">
    <location>
        <begin position="16"/>
        <end position="29"/>
    </location>
</feature>
<protein>
    <recommendedName>
        <fullName evidence="2">AAA+ ATPase domain-containing protein</fullName>
    </recommendedName>
</protein>
<feature type="region of interest" description="Disordered" evidence="1">
    <location>
        <begin position="855"/>
        <end position="875"/>
    </location>
</feature>
<evidence type="ECO:0000259" key="2">
    <source>
        <dbReference type="SMART" id="SM00382"/>
    </source>
</evidence>
<accession>A0AB74IV79</accession>
<dbReference type="InterPro" id="IPR054289">
    <property type="entry name" value="DUF7025"/>
</dbReference>
<dbReference type="EMBL" id="QZAM01000140">
    <property type="protein sequence ID" value="THW40684.1"/>
    <property type="molecule type" value="Genomic_DNA"/>
</dbReference>
<feature type="compositionally biased region" description="Basic and acidic residues" evidence="1">
    <location>
        <begin position="32"/>
        <end position="54"/>
    </location>
</feature>
<dbReference type="Pfam" id="PF00004">
    <property type="entry name" value="AAA"/>
    <property type="match status" value="1"/>
</dbReference>
<dbReference type="GO" id="GO:0016887">
    <property type="term" value="F:ATP hydrolysis activity"/>
    <property type="evidence" value="ECO:0007669"/>
    <property type="project" value="InterPro"/>
</dbReference>
<evidence type="ECO:0000313" key="4">
    <source>
        <dbReference type="Proteomes" id="UP000309076"/>
    </source>
</evidence>
<dbReference type="InterPro" id="IPR027417">
    <property type="entry name" value="P-loop_NTPase"/>
</dbReference>
<dbReference type="Pfam" id="PF22942">
    <property type="entry name" value="DUF7025"/>
    <property type="match status" value="1"/>
</dbReference>
<dbReference type="SUPFAM" id="SSF52540">
    <property type="entry name" value="P-loop containing nucleoside triphosphate hydrolases"/>
    <property type="match status" value="1"/>
</dbReference>
<dbReference type="InterPro" id="IPR056599">
    <property type="entry name" value="AAA_lid_fung"/>
</dbReference>
<organism evidence="3 4">
    <name type="scientific">Aureobasidium pullulans</name>
    <name type="common">Black yeast</name>
    <name type="synonym">Pullularia pullulans</name>
    <dbReference type="NCBI Taxonomy" id="5580"/>
    <lineage>
        <taxon>Eukaryota</taxon>
        <taxon>Fungi</taxon>
        <taxon>Dikarya</taxon>
        <taxon>Ascomycota</taxon>
        <taxon>Pezizomycotina</taxon>
        <taxon>Dothideomycetes</taxon>
        <taxon>Dothideomycetidae</taxon>
        <taxon>Dothideales</taxon>
        <taxon>Saccotheciaceae</taxon>
        <taxon>Aureobasidium</taxon>
    </lineage>
</organism>
<dbReference type="PANTHER" id="PTHR46411:SF4">
    <property type="entry name" value="AAA+ ATPASE DOMAIN-CONTAINING PROTEIN"/>
    <property type="match status" value="1"/>
</dbReference>